<dbReference type="InterPro" id="IPR057326">
    <property type="entry name" value="KR_dom"/>
</dbReference>
<dbReference type="Gene3D" id="3.40.50.720">
    <property type="entry name" value="NAD(P)-binding Rossmann-like Domain"/>
    <property type="match status" value="2"/>
</dbReference>
<dbReference type="InterPro" id="IPR002347">
    <property type="entry name" value="SDR_fam"/>
</dbReference>
<evidence type="ECO:0000256" key="1">
    <source>
        <dbReference type="ARBA" id="ARBA00006484"/>
    </source>
</evidence>
<dbReference type="NCBIfam" id="NF006110">
    <property type="entry name" value="PRK08261.1"/>
    <property type="match status" value="1"/>
</dbReference>
<dbReference type="SUPFAM" id="SSF51735">
    <property type="entry name" value="NAD(P)-binding Rossmann-fold domains"/>
    <property type="match status" value="2"/>
</dbReference>
<gene>
    <name evidence="3" type="ORF">GCM10022278_26660</name>
</gene>
<dbReference type="InterPro" id="IPR036291">
    <property type="entry name" value="NAD(P)-bd_dom_sf"/>
</dbReference>
<dbReference type="PANTHER" id="PTHR42879">
    <property type="entry name" value="3-OXOACYL-(ACYL-CARRIER-PROTEIN) REDUCTASE"/>
    <property type="match status" value="1"/>
</dbReference>
<protein>
    <submittedName>
        <fullName evidence="3">3-oxoacyl-ACP reductase</fullName>
    </submittedName>
</protein>
<accession>A0ABP7PL83</accession>
<comment type="similarity">
    <text evidence="1">Belongs to the short-chain dehydrogenases/reductases (SDR) family.</text>
</comment>
<dbReference type="InterPro" id="IPR050259">
    <property type="entry name" value="SDR"/>
</dbReference>
<dbReference type="EMBL" id="BAABBO010000011">
    <property type="protein sequence ID" value="GAA3967570.1"/>
    <property type="molecule type" value="Genomic_DNA"/>
</dbReference>
<comment type="caution">
    <text evidence="3">The sequence shown here is derived from an EMBL/GenBank/DDBJ whole genome shotgun (WGS) entry which is preliminary data.</text>
</comment>
<organism evidence="3 4">
    <name type="scientific">Allohahella marinimesophila</name>
    <dbReference type="NCBI Taxonomy" id="1054972"/>
    <lineage>
        <taxon>Bacteria</taxon>
        <taxon>Pseudomonadati</taxon>
        <taxon>Pseudomonadota</taxon>
        <taxon>Gammaproteobacteria</taxon>
        <taxon>Oceanospirillales</taxon>
        <taxon>Hahellaceae</taxon>
        <taxon>Allohahella</taxon>
    </lineage>
</organism>
<evidence type="ECO:0000313" key="4">
    <source>
        <dbReference type="Proteomes" id="UP001501337"/>
    </source>
</evidence>
<dbReference type="Pfam" id="PF13561">
    <property type="entry name" value="adh_short_C2"/>
    <property type="match status" value="2"/>
</dbReference>
<dbReference type="RefSeq" id="WP_344807152.1">
    <property type="nucleotide sequence ID" value="NZ_BAABBO010000011.1"/>
</dbReference>
<dbReference type="PANTHER" id="PTHR42879:SF2">
    <property type="entry name" value="3-OXOACYL-[ACYL-CARRIER-PROTEIN] REDUCTASE FABG"/>
    <property type="match status" value="1"/>
</dbReference>
<dbReference type="Proteomes" id="UP001501337">
    <property type="component" value="Unassembled WGS sequence"/>
</dbReference>
<reference evidence="4" key="1">
    <citation type="journal article" date="2019" name="Int. J. Syst. Evol. Microbiol.">
        <title>The Global Catalogue of Microorganisms (GCM) 10K type strain sequencing project: providing services to taxonomists for standard genome sequencing and annotation.</title>
        <authorList>
            <consortium name="The Broad Institute Genomics Platform"/>
            <consortium name="The Broad Institute Genome Sequencing Center for Infectious Disease"/>
            <person name="Wu L."/>
            <person name="Ma J."/>
        </authorList>
    </citation>
    <scope>NUCLEOTIDE SEQUENCE [LARGE SCALE GENOMIC DNA]</scope>
    <source>
        <strain evidence="4">JCM 17555</strain>
    </source>
</reference>
<sequence>MTDFLLAVAQQGLGAKVLRQLGLPSPVKLKRGEGAYSAKPLANQTIGLIIAPEQSTQLTPVIQQLGGQSLIRGDQVRDGLLLNGIIVDANGCHSVEALRSLFEQLQAALPRLRKHGRILVLTASSSVQQAAAAAAFNQGFVGLTKSLAKEVGKRGVTVNLLKVDPGCQHRLYAPVAFFLGHYSSYITGQSLHISCGIPAPAQLPATAVLSGKAAVVTGAAGGIGAETAKRLASEGAHVICLDTAGQTEKLNALAADIGGTAIVADITQPEAAIALTDWCKSNKRQLDVIVHNAGITRDKTLARMSEKQWDAVLAVNLQAILELDAALLDHDLIAAEARVVCLSSISGIAGNYGQTNYAFTKAALIGYVKAQAVKLGSRGVTVNAVAPGFIETDMTASLPVLVREAGRRLNALSQGGKPGDVAEAIQFLVSPGASGISGQTLRVCGGSLLGA</sequence>
<proteinExistence type="inferred from homology"/>
<evidence type="ECO:0000259" key="2">
    <source>
        <dbReference type="SMART" id="SM00822"/>
    </source>
</evidence>
<dbReference type="SMART" id="SM00822">
    <property type="entry name" value="PKS_KR"/>
    <property type="match status" value="1"/>
</dbReference>
<feature type="domain" description="Ketoreductase" evidence="2">
    <location>
        <begin position="212"/>
        <end position="388"/>
    </location>
</feature>
<dbReference type="PRINTS" id="PR00081">
    <property type="entry name" value="GDHRDH"/>
</dbReference>
<name>A0ABP7PL83_9GAMM</name>
<keyword evidence="4" id="KW-1185">Reference proteome</keyword>
<evidence type="ECO:0000313" key="3">
    <source>
        <dbReference type="EMBL" id="GAA3967570.1"/>
    </source>
</evidence>